<dbReference type="SUPFAM" id="SSF46689">
    <property type="entry name" value="Homeodomain-like"/>
    <property type="match status" value="1"/>
</dbReference>
<dbReference type="Proteomes" id="UP001312865">
    <property type="component" value="Unassembled WGS sequence"/>
</dbReference>
<protein>
    <submittedName>
        <fullName evidence="4">TetR/AcrR family transcriptional regulator</fullName>
    </submittedName>
</protein>
<evidence type="ECO:0000313" key="5">
    <source>
        <dbReference type="Proteomes" id="UP001312865"/>
    </source>
</evidence>
<dbReference type="PANTHER" id="PTHR30328:SF54">
    <property type="entry name" value="HTH-TYPE TRANSCRIPTIONAL REPRESSOR SCO4008"/>
    <property type="match status" value="1"/>
</dbReference>
<dbReference type="InterPro" id="IPR036271">
    <property type="entry name" value="Tet_transcr_reg_TetR-rel_C_sf"/>
</dbReference>
<dbReference type="InterPro" id="IPR009057">
    <property type="entry name" value="Homeodomain-like_sf"/>
</dbReference>
<dbReference type="RefSeq" id="WP_336587155.1">
    <property type="nucleotide sequence ID" value="NZ_JBBAXC010000008.1"/>
</dbReference>
<dbReference type="InterPro" id="IPR023772">
    <property type="entry name" value="DNA-bd_HTH_TetR-type_CS"/>
</dbReference>
<dbReference type="PROSITE" id="PS50977">
    <property type="entry name" value="HTH_TETR_2"/>
    <property type="match status" value="1"/>
</dbReference>
<dbReference type="InterPro" id="IPR050109">
    <property type="entry name" value="HTH-type_TetR-like_transc_reg"/>
</dbReference>
<feature type="domain" description="HTH tetR-type" evidence="3">
    <location>
        <begin position="10"/>
        <end position="70"/>
    </location>
</feature>
<dbReference type="Pfam" id="PF21256">
    <property type="entry name" value="TetR_C_5-like"/>
    <property type="match status" value="1"/>
</dbReference>
<accession>A0ABU8HF90</accession>
<keyword evidence="5" id="KW-1185">Reference proteome</keyword>
<feature type="DNA-binding region" description="H-T-H motif" evidence="2">
    <location>
        <begin position="33"/>
        <end position="52"/>
    </location>
</feature>
<dbReference type="Gene3D" id="1.10.10.60">
    <property type="entry name" value="Homeodomain-like"/>
    <property type="match status" value="1"/>
</dbReference>
<proteinExistence type="predicted"/>
<evidence type="ECO:0000313" key="4">
    <source>
        <dbReference type="EMBL" id="MEI5907718.1"/>
    </source>
</evidence>
<dbReference type="PRINTS" id="PR00455">
    <property type="entry name" value="HTHTETR"/>
</dbReference>
<dbReference type="Gene3D" id="1.10.357.10">
    <property type="entry name" value="Tetracycline Repressor, domain 2"/>
    <property type="match status" value="1"/>
</dbReference>
<reference evidence="4 5" key="1">
    <citation type="journal article" date="2018" name="J. Microbiol.">
        <title>Bacillus spongiae sp. nov., isolated from sponge of Jeju Island.</title>
        <authorList>
            <person name="Lee G.E."/>
            <person name="Im W.T."/>
            <person name="Park J.S."/>
        </authorList>
    </citation>
    <scope>NUCLEOTIDE SEQUENCE [LARGE SCALE GENOMIC DNA]</scope>
    <source>
        <strain evidence="4 5">135PIL107-10</strain>
    </source>
</reference>
<sequence>MNSAFNNLPEEKRNRIIQICIEEFAEHGYMNASTNTITSRAEISKGILFHYFKNKKSLYLYMLEYSIDILAEKVFSVFHSLQNRQMDFFESIKISVLKKMELATLYPNENKLIMMATYQLPVSIKEDVLQLIMKKREVLEPMSTEYIYHSLREDMLVDGLSREKAIEMINALFEFLGVKYGKIYKGEPEELIKNQHLLMEDLNIYTKVLKYGLYSPSKNSEKE</sequence>
<organism evidence="4 5">
    <name type="scientific">Bacillus spongiae</name>
    <dbReference type="NCBI Taxonomy" id="2683610"/>
    <lineage>
        <taxon>Bacteria</taxon>
        <taxon>Bacillati</taxon>
        <taxon>Bacillota</taxon>
        <taxon>Bacilli</taxon>
        <taxon>Bacillales</taxon>
        <taxon>Bacillaceae</taxon>
        <taxon>Bacillus</taxon>
    </lineage>
</organism>
<name>A0ABU8HF90_9BACI</name>
<evidence type="ECO:0000256" key="2">
    <source>
        <dbReference type="PROSITE-ProRule" id="PRU00335"/>
    </source>
</evidence>
<dbReference type="PANTHER" id="PTHR30328">
    <property type="entry name" value="TRANSCRIPTIONAL REPRESSOR"/>
    <property type="match status" value="1"/>
</dbReference>
<dbReference type="SUPFAM" id="SSF48498">
    <property type="entry name" value="Tetracyclin repressor-like, C-terminal domain"/>
    <property type="match status" value="1"/>
</dbReference>
<dbReference type="InterPro" id="IPR001647">
    <property type="entry name" value="HTH_TetR"/>
</dbReference>
<gene>
    <name evidence="4" type="ORF">WAK64_11700</name>
</gene>
<dbReference type="EMBL" id="JBBAXC010000008">
    <property type="protein sequence ID" value="MEI5907718.1"/>
    <property type="molecule type" value="Genomic_DNA"/>
</dbReference>
<keyword evidence="1 2" id="KW-0238">DNA-binding</keyword>
<evidence type="ECO:0000259" key="3">
    <source>
        <dbReference type="PROSITE" id="PS50977"/>
    </source>
</evidence>
<evidence type="ECO:0000256" key="1">
    <source>
        <dbReference type="ARBA" id="ARBA00023125"/>
    </source>
</evidence>
<dbReference type="InterPro" id="IPR049488">
    <property type="entry name" value="TM_1030-like_C"/>
</dbReference>
<comment type="caution">
    <text evidence="4">The sequence shown here is derived from an EMBL/GenBank/DDBJ whole genome shotgun (WGS) entry which is preliminary data.</text>
</comment>
<dbReference type="Pfam" id="PF00440">
    <property type="entry name" value="TetR_N"/>
    <property type="match status" value="1"/>
</dbReference>
<dbReference type="PROSITE" id="PS01081">
    <property type="entry name" value="HTH_TETR_1"/>
    <property type="match status" value="1"/>
</dbReference>